<organism evidence="3 4">
    <name type="scientific">Schizothecium vesticola</name>
    <dbReference type="NCBI Taxonomy" id="314040"/>
    <lineage>
        <taxon>Eukaryota</taxon>
        <taxon>Fungi</taxon>
        <taxon>Dikarya</taxon>
        <taxon>Ascomycota</taxon>
        <taxon>Pezizomycotina</taxon>
        <taxon>Sordariomycetes</taxon>
        <taxon>Sordariomycetidae</taxon>
        <taxon>Sordariales</taxon>
        <taxon>Schizotheciaceae</taxon>
        <taxon>Schizothecium</taxon>
    </lineage>
</organism>
<dbReference type="Pfam" id="PF23670">
    <property type="entry name" value="PIGBOS1"/>
    <property type="match status" value="1"/>
</dbReference>
<protein>
    <submittedName>
        <fullName evidence="3">Uncharacterized protein</fullName>
    </submittedName>
</protein>
<reference evidence="3" key="1">
    <citation type="submission" date="2023-06" db="EMBL/GenBank/DDBJ databases">
        <title>Genome-scale phylogeny and comparative genomics of the fungal order Sordariales.</title>
        <authorList>
            <consortium name="Lawrence Berkeley National Laboratory"/>
            <person name="Hensen N."/>
            <person name="Bonometti L."/>
            <person name="Westerberg I."/>
            <person name="Brannstrom I.O."/>
            <person name="Guillou S."/>
            <person name="Cros-Aarteil S."/>
            <person name="Calhoun S."/>
            <person name="Haridas S."/>
            <person name="Kuo A."/>
            <person name="Mondo S."/>
            <person name="Pangilinan J."/>
            <person name="Riley R."/>
            <person name="LaButti K."/>
            <person name="Andreopoulos B."/>
            <person name="Lipzen A."/>
            <person name="Chen C."/>
            <person name="Yanf M."/>
            <person name="Daum C."/>
            <person name="Ng V."/>
            <person name="Clum A."/>
            <person name="Steindorff A."/>
            <person name="Ohm R."/>
            <person name="Martin F."/>
            <person name="Silar P."/>
            <person name="Natvig D."/>
            <person name="Lalanne C."/>
            <person name="Gautier V."/>
            <person name="Ament-velasquez S.L."/>
            <person name="Kruys A."/>
            <person name="Hutchinson M.I."/>
            <person name="Powell A.J."/>
            <person name="Barry K."/>
            <person name="Miller A.N."/>
            <person name="Grigoriev I.V."/>
            <person name="Debuchy R."/>
            <person name="Gladieux P."/>
            <person name="Thoren M.H."/>
            <person name="Johannesson H."/>
        </authorList>
    </citation>
    <scope>NUCLEOTIDE SEQUENCE</scope>
    <source>
        <strain evidence="3">SMH3187-1</strain>
    </source>
</reference>
<dbReference type="AlphaFoldDB" id="A0AA40JZE2"/>
<keyword evidence="4" id="KW-1185">Reference proteome</keyword>
<comment type="caution">
    <text evidence="3">The sequence shown here is derived from an EMBL/GenBank/DDBJ whole genome shotgun (WGS) entry which is preliminary data.</text>
</comment>
<feature type="compositionally biased region" description="Basic and acidic residues" evidence="1">
    <location>
        <begin position="29"/>
        <end position="39"/>
    </location>
</feature>
<dbReference type="EMBL" id="JAUKUD010000006">
    <property type="protein sequence ID" value="KAK0740683.1"/>
    <property type="molecule type" value="Genomic_DNA"/>
</dbReference>
<evidence type="ECO:0000313" key="3">
    <source>
        <dbReference type="EMBL" id="KAK0740683.1"/>
    </source>
</evidence>
<feature type="region of interest" description="Disordered" evidence="1">
    <location>
        <begin position="29"/>
        <end position="70"/>
    </location>
</feature>
<dbReference type="InterPro" id="IPR057394">
    <property type="entry name" value="PIGBOS1"/>
</dbReference>
<gene>
    <name evidence="3" type="ORF">B0T18DRAFT_431953</name>
</gene>
<keyword evidence="2" id="KW-0812">Transmembrane</keyword>
<feature type="transmembrane region" description="Helical" evidence="2">
    <location>
        <begin position="6"/>
        <end position="26"/>
    </location>
</feature>
<dbReference type="Proteomes" id="UP001172155">
    <property type="component" value="Unassembled WGS sequence"/>
</dbReference>
<evidence type="ECO:0000256" key="2">
    <source>
        <dbReference type="SAM" id="Phobius"/>
    </source>
</evidence>
<name>A0AA40JZE2_9PEZI</name>
<keyword evidence="2" id="KW-0472">Membrane</keyword>
<evidence type="ECO:0000313" key="4">
    <source>
        <dbReference type="Proteomes" id="UP001172155"/>
    </source>
</evidence>
<evidence type="ECO:0000256" key="1">
    <source>
        <dbReference type="SAM" id="MobiDB-lite"/>
    </source>
</evidence>
<feature type="compositionally biased region" description="Low complexity" evidence="1">
    <location>
        <begin position="48"/>
        <end position="60"/>
    </location>
</feature>
<accession>A0AA40JZE2</accession>
<feature type="compositionally biased region" description="Basic and acidic residues" evidence="1">
    <location>
        <begin position="61"/>
        <end position="70"/>
    </location>
</feature>
<proteinExistence type="predicted"/>
<keyword evidence="2" id="KW-1133">Transmembrane helix</keyword>
<sequence length="70" mass="7434">MSNVQKYIGLGLALAIGIGNGVYTFGPSLKEESERRKGEVLGGTLRPQETASQQQQPTATAKDKQEASKA</sequence>